<organism evidence="9 10">
    <name type="scientific">Orenia marismortui</name>
    <dbReference type="NCBI Taxonomy" id="46469"/>
    <lineage>
        <taxon>Bacteria</taxon>
        <taxon>Bacillati</taxon>
        <taxon>Bacillota</taxon>
        <taxon>Clostridia</taxon>
        <taxon>Halanaerobiales</taxon>
        <taxon>Halobacteroidaceae</taxon>
        <taxon>Orenia</taxon>
    </lineage>
</organism>
<comment type="caution">
    <text evidence="9">The sequence shown here is derived from an EMBL/GenBank/DDBJ whole genome shotgun (WGS) entry which is preliminary data.</text>
</comment>
<gene>
    <name evidence="9" type="ORF">C7959_12711</name>
</gene>
<dbReference type="PANTHER" id="PTHR34975">
    <property type="entry name" value="SPORE GERMINATION PROTEIN A2"/>
    <property type="match status" value="1"/>
</dbReference>
<dbReference type="Pfam" id="PF03845">
    <property type="entry name" value="Spore_permease"/>
    <property type="match status" value="1"/>
</dbReference>
<evidence type="ECO:0000313" key="9">
    <source>
        <dbReference type="EMBL" id="TDX48442.1"/>
    </source>
</evidence>
<evidence type="ECO:0000256" key="7">
    <source>
        <dbReference type="ARBA" id="ARBA00023136"/>
    </source>
</evidence>
<dbReference type="PANTHER" id="PTHR34975:SF2">
    <property type="entry name" value="SPORE GERMINATION PROTEIN A2"/>
    <property type="match status" value="1"/>
</dbReference>
<dbReference type="STRING" id="926561.GCA_000379025_02354"/>
<feature type="transmembrane region" description="Helical" evidence="8">
    <location>
        <begin position="138"/>
        <end position="159"/>
    </location>
</feature>
<proteinExistence type="inferred from homology"/>
<feature type="transmembrane region" description="Helical" evidence="8">
    <location>
        <begin position="216"/>
        <end position="241"/>
    </location>
</feature>
<keyword evidence="4" id="KW-0309">Germination</keyword>
<keyword evidence="3" id="KW-0813">Transport</keyword>
<evidence type="ECO:0000256" key="5">
    <source>
        <dbReference type="ARBA" id="ARBA00022692"/>
    </source>
</evidence>
<feature type="transmembrane region" description="Helical" evidence="8">
    <location>
        <begin position="39"/>
        <end position="59"/>
    </location>
</feature>
<evidence type="ECO:0000256" key="8">
    <source>
        <dbReference type="SAM" id="Phobius"/>
    </source>
</evidence>
<dbReference type="Proteomes" id="UP000295832">
    <property type="component" value="Unassembled WGS sequence"/>
</dbReference>
<comment type="similarity">
    <text evidence="2">Belongs to the amino acid-polyamine-organocation (APC) superfamily. Spore germination protein (SGP) (TC 2.A.3.9) family.</text>
</comment>
<keyword evidence="5 8" id="KW-0812">Transmembrane</keyword>
<accession>A0A4R8GRE7</accession>
<evidence type="ECO:0000256" key="1">
    <source>
        <dbReference type="ARBA" id="ARBA00004141"/>
    </source>
</evidence>
<dbReference type="GO" id="GO:0016020">
    <property type="term" value="C:membrane"/>
    <property type="evidence" value="ECO:0007669"/>
    <property type="project" value="UniProtKB-SubCell"/>
</dbReference>
<evidence type="ECO:0000256" key="4">
    <source>
        <dbReference type="ARBA" id="ARBA00022544"/>
    </source>
</evidence>
<dbReference type="GO" id="GO:0009847">
    <property type="term" value="P:spore germination"/>
    <property type="evidence" value="ECO:0007669"/>
    <property type="project" value="InterPro"/>
</dbReference>
<reference evidence="9 10" key="1">
    <citation type="submission" date="2019-03" db="EMBL/GenBank/DDBJ databases">
        <title>Subsurface microbial communities from deep shales in Ohio and West Virginia, USA.</title>
        <authorList>
            <person name="Wrighton K."/>
        </authorList>
    </citation>
    <scope>NUCLEOTIDE SEQUENCE [LARGE SCALE GENOMIC DNA]</scope>
    <source>
        <strain evidence="9 10">MSL 6dP</strain>
    </source>
</reference>
<feature type="transmembrane region" description="Helical" evidence="8">
    <location>
        <begin position="295"/>
        <end position="315"/>
    </location>
</feature>
<feature type="transmembrane region" description="Helical" evidence="8">
    <location>
        <begin position="7"/>
        <end position="27"/>
    </location>
</feature>
<feature type="transmembrane region" description="Helical" evidence="8">
    <location>
        <begin position="179"/>
        <end position="204"/>
    </location>
</feature>
<keyword evidence="6 8" id="KW-1133">Transmembrane helix</keyword>
<feature type="transmembrane region" description="Helical" evidence="8">
    <location>
        <begin position="261"/>
        <end position="283"/>
    </location>
</feature>
<dbReference type="EMBL" id="SOEG01000027">
    <property type="protein sequence ID" value="TDX48442.1"/>
    <property type="molecule type" value="Genomic_DNA"/>
</dbReference>
<name>A0A4R8GRE7_9FIRM</name>
<keyword evidence="10" id="KW-1185">Reference proteome</keyword>
<keyword evidence="7 8" id="KW-0472">Membrane</keyword>
<evidence type="ECO:0000256" key="2">
    <source>
        <dbReference type="ARBA" id="ARBA00007998"/>
    </source>
</evidence>
<evidence type="ECO:0000256" key="3">
    <source>
        <dbReference type="ARBA" id="ARBA00022448"/>
    </source>
</evidence>
<evidence type="ECO:0000256" key="6">
    <source>
        <dbReference type="ARBA" id="ARBA00022989"/>
    </source>
</evidence>
<feature type="transmembrane region" description="Helical" evidence="8">
    <location>
        <begin position="327"/>
        <end position="348"/>
    </location>
</feature>
<dbReference type="AlphaFoldDB" id="A0A4R8GRE7"/>
<dbReference type="InterPro" id="IPR004761">
    <property type="entry name" value="Spore_GerAB"/>
</dbReference>
<protein>
    <submittedName>
        <fullName evidence="9">Spore germination protein (Amino acid permease)</fullName>
    </submittedName>
</protein>
<dbReference type="RefSeq" id="WP_134117985.1">
    <property type="nucleotide sequence ID" value="NZ_SOEG01000027.1"/>
</dbReference>
<feature type="transmembrane region" description="Helical" evidence="8">
    <location>
        <begin position="79"/>
        <end position="100"/>
    </location>
</feature>
<sequence length="353" mass="40455">MIERIGSIQVFFLNLSLILSTIILLIAREVVEVAGQVGWVSIIFSGLVIGFLQYFLLSFSFEFSERSIINDSKMIFGNFLGNMIIPYYILALFIILYFMMYEAIDFIGYVMPGGHNLRYWIAVALLADYLAYKGIETICRLCTLIMIVVVLSICIIFILNYTRLDFKELSPFIIDFKKIIKGSVFVSTWFIQPSFILLLFKPFFKNSKKIIQNSILANLFIQIIVVVLVIFTIAIFGIRLTSTLNFPFYNLSRLSILGLEVVIFINWIGGSVLKVGIYYFAIAKAISEWFGLKNYKILLIPISIMNTCLVLFGINTSLVRILFKINAAISLMYVYIPLMILFTFGYLLKNNFN</sequence>
<comment type="subcellular location">
    <subcellularLocation>
        <location evidence="1">Membrane</location>
        <topology evidence="1">Multi-pass membrane protein</topology>
    </subcellularLocation>
</comment>
<evidence type="ECO:0000313" key="10">
    <source>
        <dbReference type="Proteomes" id="UP000295832"/>
    </source>
</evidence>